<keyword evidence="4" id="KW-1185">Reference proteome</keyword>
<evidence type="ECO:0000256" key="2">
    <source>
        <dbReference type="SAM" id="Phobius"/>
    </source>
</evidence>
<accession>A0ABN3B7Z8</accession>
<dbReference type="InterPro" id="IPR045931">
    <property type="entry name" value="DUF6350"/>
</dbReference>
<comment type="caution">
    <text evidence="3">The sequence shown here is derived from an EMBL/GenBank/DDBJ whole genome shotgun (WGS) entry which is preliminary data.</text>
</comment>
<keyword evidence="2" id="KW-0812">Transmembrane</keyword>
<feature type="transmembrane region" description="Helical" evidence="2">
    <location>
        <begin position="12"/>
        <end position="37"/>
    </location>
</feature>
<keyword evidence="2" id="KW-1133">Transmembrane helix</keyword>
<feature type="transmembrane region" description="Helical" evidence="2">
    <location>
        <begin position="337"/>
        <end position="357"/>
    </location>
</feature>
<dbReference type="Pfam" id="PF19877">
    <property type="entry name" value="DUF6350"/>
    <property type="match status" value="1"/>
</dbReference>
<name>A0ABN3B7Z8_9MICO</name>
<feature type="transmembrane region" description="Helical" evidence="2">
    <location>
        <begin position="377"/>
        <end position="397"/>
    </location>
</feature>
<feature type="transmembrane region" description="Helical" evidence="2">
    <location>
        <begin position="139"/>
        <end position="161"/>
    </location>
</feature>
<organism evidence="3 4">
    <name type="scientific">Leucobacter alluvii</name>
    <dbReference type="NCBI Taxonomy" id="340321"/>
    <lineage>
        <taxon>Bacteria</taxon>
        <taxon>Bacillati</taxon>
        <taxon>Actinomycetota</taxon>
        <taxon>Actinomycetes</taxon>
        <taxon>Micrococcales</taxon>
        <taxon>Microbacteriaceae</taxon>
        <taxon>Leucobacter</taxon>
    </lineage>
</organism>
<sequence>MTAVIAAIEAVAVALAGIAVVAVPAVLVWVITFGLAAEPASVAADVTGIWLLAHFVPLHFSLSAETALGLGLAPEAFSFTLSLVPLGFTLISVLLALRAGWRFAGRGGVGAMGVLGGAVGFGAVALAAAALAAPLIEGSAVQAALSAAAVYGAASCAAFLVRAGRDGHPWWESGVRIALRGLEYLGVRFGAALPSRAAEMFRLAAAAFALMLGIAALGFAVAVAVGYADVTALAQSLQLDPIGSLTLFLAQLALVPLAIVWSLAWMSGAGFEIGAGSSVTPFETLLGPLPALPMLGVLPDGWGERGALAPGVLVIAALALGVLFARRPGMRRASWPAAVSITVLAAVLSGLSVAGLSALARGSMGPDRLASNGPDPWLTGGLIALEVGGGLLIGVIAGRFDAAKFRAALPSVVPAAVASGGLLPGRAAAADPAPGAGVGAGVGAGADAGGDSDDVDFETAVDEALVLAADRDAARGRRAVEDATADMHEIDAMRTAGDETDAFDTAAFDAETFGTEPTRAEASDGQGFGTETFDTETFDTEGFDTEAFDTEAFVPAEPLRSGSDEPTVDDASDEGEAESRPDARRDSDELIDEATLVQAYSWDAEATPSDDAAEESKPERRSGWRWPGRGH</sequence>
<protein>
    <submittedName>
        <fullName evidence="3">Uncharacterized protein</fullName>
    </submittedName>
</protein>
<keyword evidence="2" id="KW-0472">Membrane</keyword>
<feature type="transmembrane region" description="Helical" evidence="2">
    <location>
        <begin position="273"/>
        <end position="295"/>
    </location>
</feature>
<feature type="transmembrane region" description="Helical" evidence="2">
    <location>
        <begin position="203"/>
        <end position="228"/>
    </location>
</feature>
<evidence type="ECO:0000313" key="4">
    <source>
        <dbReference type="Proteomes" id="UP001501084"/>
    </source>
</evidence>
<reference evidence="3 4" key="1">
    <citation type="journal article" date="2019" name="Int. J. Syst. Evol. Microbiol.">
        <title>The Global Catalogue of Microorganisms (GCM) 10K type strain sequencing project: providing services to taxonomists for standard genome sequencing and annotation.</title>
        <authorList>
            <consortium name="The Broad Institute Genomics Platform"/>
            <consortium name="The Broad Institute Genome Sequencing Center for Infectious Disease"/>
            <person name="Wu L."/>
            <person name="Ma J."/>
        </authorList>
    </citation>
    <scope>NUCLEOTIDE SEQUENCE [LARGE SCALE GENOMIC DNA]</scope>
    <source>
        <strain evidence="3 4">JCM 14919</strain>
    </source>
</reference>
<feature type="compositionally biased region" description="Basic and acidic residues" evidence="1">
    <location>
        <begin position="577"/>
        <end position="588"/>
    </location>
</feature>
<proteinExistence type="predicted"/>
<dbReference type="EMBL" id="BAAAOP010000012">
    <property type="protein sequence ID" value="GAA2189503.1"/>
    <property type="molecule type" value="Genomic_DNA"/>
</dbReference>
<feature type="transmembrane region" description="Helical" evidence="2">
    <location>
        <begin position="307"/>
        <end position="325"/>
    </location>
</feature>
<feature type="region of interest" description="Disordered" evidence="1">
    <location>
        <begin position="554"/>
        <end position="631"/>
    </location>
</feature>
<feature type="compositionally biased region" description="Acidic residues" evidence="1">
    <location>
        <begin position="566"/>
        <end position="576"/>
    </location>
</feature>
<feature type="transmembrane region" description="Helical" evidence="2">
    <location>
        <begin position="248"/>
        <end position="266"/>
    </location>
</feature>
<evidence type="ECO:0000313" key="3">
    <source>
        <dbReference type="EMBL" id="GAA2189503.1"/>
    </source>
</evidence>
<gene>
    <name evidence="3" type="ORF">GCM10009786_22850</name>
</gene>
<feature type="transmembrane region" description="Helical" evidence="2">
    <location>
        <begin position="76"/>
        <end position="97"/>
    </location>
</feature>
<dbReference type="Proteomes" id="UP001501084">
    <property type="component" value="Unassembled WGS sequence"/>
</dbReference>
<evidence type="ECO:0000256" key="1">
    <source>
        <dbReference type="SAM" id="MobiDB-lite"/>
    </source>
</evidence>
<feature type="transmembrane region" description="Helical" evidence="2">
    <location>
        <begin position="109"/>
        <end position="133"/>
    </location>
</feature>